<reference evidence="2" key="1">
    <citation type="journal article" date="2024" name="Proc. Natl. Acad. Sci. U.S.A.">
        <title>Extraordinary preservation of gene collinearity over three hundred million years revealed in homosporous lycophytes.</title>
        <authorList>
            <person name="Li C."/>
            <person name="Wickell D."/>
            <person name="Kuo L.Y."/>
            <person name="Chen X."/>
            <person name="Nie B."/>
            <person name="Liao X."/>
            <person name="Peng D."/>
            <person name="Ji J."/>
            <person name="Jenkins J."/>
            <person name="Williams M."/>
            <person name="Shu S."/>
            <person name="Plott C."/>
            <person name="Barry K."/>
            <person name="Rajasekar S."/>
            <person name="Grimwood J."/>
            <person name="Han X."/>
            <person name="Sun S."/>
            <person name="Hou Z."/>
            <person name="He W."/>
            <person name="Dai G."/>
            <person name="Sun C."/>
            <person name="Schmutz J."/>
            <person name="Leebens-Mack J.H."/>
            <person name="Li F.W."/>
            <person name="Wang L."/>
        </authorList>
    </citation>
    <scope>NUCLEOTIDE SEQUENCE [LARGE SCALE GENOMIC DNA]</scope>
    <source>
        <strain evidence="2">cv. PW_Plant_1</strain>
    </source>
</reference>
<sequence>MEEEDDEFEQLLGEIPRATSAPPHLEELQRVYGSQGTGNLFESGREEFSKRIADIRFDEHYEGYYRSYSGVKKLPPPLDNASDYLDLPSLSPKAAVNQLSSFYSGLALDSPRSNPQRLRLLEMQQKHQAHEQGHGPLQQHEISQQQCDLPDCDLLGDPILANGIFANERTLSSTISASNFKTNGQSIHRNGLQQGNEAERVVNGIVDLRLVNGALEGELVSGSTDLYSHVDAFVSASAGYGSVTGGILDSLMNNSESLDFFANKSSPMQSLKQGVFPGLQNLPSGLSVQALENMLRKGSPIPEAFSAGYTSEVDGRIKGSAYYQKPLHQEDTFSVTAAEMQATQFIQNGSDHLSDLYSRQYRISHDLGFSNLQAQKLFQQAEVLQQSQHLQIIQQLQEDTAIKEQQMQQHVYVQRQKQLQKEQLHARLYAQNQAVSGEFLSNVPKGFALKRGHQALPSMVGSNARQQALLHRSQLVGSVQDMGWIEQQSQEAALNVLDSTPLSQSGNLCRFFAQGYCSRGSSCRFSHSPVHAAISFGASQDYRMPTSLPVDGKSTLYGGEHLSRRNSRGTNLIAGTTATVSGMRNKGAVDGQSKLLGNANGNQLSRSFSMNMPDHMSEDLSELQLQRHAISPGLHHHQQQFKYTSLQDVEGRIFAIAKDQHGCRFLQRKFDEGDPEEMQKIFLEIIEHIIELMTDPFGNYLVQKLLEVCTEVQHMKILHAVTAKCQLVAISLNMHGTRAVQKLIETLKSPDQIGLVISSLRQGVVTLIKDLNGNHVVQRCLQRLNNEENEFIFDAAASNCVEIATHRHGCCVLQRCVDFASGAQHQRLVAEIAANALVLSQDQYGNYVVQYVLDLGIPWAMVEVMVRLEGNYALLSSQKFSSNVVEKCLKLAGDENRTRIVNELMSNSVLGQLLQDPFANYVLQCALTVTKGALHASLVEAIRPHLPALRTSPYGKRILSRSNLKR</sequence>
<evidence type="ECO:0000313" key="1">
    <source>
        <dbReference type="EMBL" id="KAJ7526603.1"/>
    </source>
</evidence>
<protein>
    <submittedName>
        <fullName evidence="1">Uncharacterized protein</fullName>
    </submittedName>
</protein>
<organism evidence="1 2">
    <name type="scientific">Diphasiastrum complanatum</name>
    <name type="common">Issler's clubmoss</name>
    <name type="synonym">Lycopodium complanatum</name>
    <dbReference type="NCBI Taxonomy" id="34168"/>
    <lineage>
        <taxon>Eukaryota</taxon>
        <taxon>Viridiplantae</taxon>
        <taxon>Streptophyta</taxon>
        <taxon>Embryophyta</taxon>
        <taxon>Tracheophyta</taxon>
        <taxon>Lycopodiopsida</taxon>
        <taxon>Lycopodiales</taxon>
        <taxon>Lycopodiaceae</taxon>
        <taxon>Lycopodioideae</taxon>
        <taxon>Diphasiastrum</taxon>
    </lineage>
</organism>
<name>A0ACC2B9Z1_DIPCM</name>
<evidence type="ECO:0000313" key="2">
    <source>
        <dbReference type="Proteomes" id="UP001162992"/>
    </source>
</evidence>
<proteinExistence type="predicted"/>
<dbReference type="EMBL" id="CM055107">
    <property type="protein sequence ID" value="KAJ7526603.1"/>
    <property type="molecule type" value="Genomic_DNA"/>
</dbReference>
<gene>
    <name evidence="1" type="ORF">O6H91_16G014100</name>
</gene>
<comment type="caution">
    <text evidence="1">The sequence shown here is derived from an EMBL/GenBank/DDBJ whole genome shotgun (WGS) entry which is preliminary data.</text>
</comment>
<accession>A0ACC2B9Z1</accession>
<keyword evidence="2" id="KW-1185">Reference proteome</keyword>
<dbReference type="Proteomes" id="UP001162992">
    <property type="component" value="Chromosome 16"/>
</dbReference>